<dbReference type="CDD" id="cd03043">
    <property type="entry name" value="GST_N_1"/>
    <property type="match status" value="1"/>
</dbReference>
<dbReference type="Gene3D" id="1.20.1050.10">
    <property type="match status" value="1"/>
</dbReference>
<dbReference type="Gene3D" id="3.40.30.10">
    <property type="entry name" value="Glutaredoxin"/>
    <property type="match status" value="1"/>
</dbReference>
<gene>
    <name evidence="2" type="ORF">MPOCJGCO_1839</name>
</gene>
<dbReference type="Pfam" id="PF13410">
    <property type="entry name" value="GST_C_2"/>
    <property type="match status" value="1"/>
</dbReference>
<dbReference type="InterPro" id="IPR004045">
    <property type="entry name" value="Glutathione_S-Trfase_N"/>
</dbReference>
<protein>
    <recommendedName>
        <fullName evidence="1">GST N-terminal domain-containing protein</fullName>
    </recommendedName>
</protein>
<dbReference type="SFLD" id="SFLDS00019">
    <property type="entry name" value="Glutathione_Transferase_(cytos"/>
    <property type="match status" value="1"/>
</dbReference>
<dbReference type="SUPFAM" id="SSF52833">
    <property type="entry name" value="Thioredoxin-like"/>
    <property type="match status" value="1"/>
</dbReference>
<dbReference type="PROSITE" id="PS50404">
    <property type="entry name" value="GST_NTER"/>
    <property type="match status" value="1"/>
</dbReference>
<evidence type="ECO:0000313" key="3">
    <source>
        <dbReference type="Proteomes" id="UP001055057"/>
    </source>
</evidence>
<evidence type="ECO:0000259" key="1">
    <source>
        <dbReference type="PROSITE" id="PS50404"/>
    </source>
</evidence>
<accession>A0ABQ4U088</accession>
<organism evidence="2 3">
    <name type="scientific">Methylobacterium trifolii</name>
    <dbReference type="NCBI Taxonomy" id="1003092"/>
    <lineage>
        <taxon>Bacteria</taxon>
        <taxon>Pseudomonadati</taxon>
        <taxon>Pseudomonadota</taxon>
        <taxon>Alphaproteobacteria</taxon>
        <taxon>Hyphomicrobiales</taxon>
        <taxon>Methylobacteriaceae</taxon>
        <taxon>Methylobacterium</taxon>
    </lineage>
</organism>
<proteinExistence type="predicted"/>
<dbReference type="PANTHER" id="PTHR42673">
    <property type="entry name" value="MALEYLACETOACETATE ISOMERASE"/>
    <property type="match status" value="1"/>
</dbReference>
<comment type="caution">
    <text evidence="2">The sequence shown here is derived from an EMBL/GenBank/DDBJ whole genome shotgun (WGS) entry which is preliminary data.</text>
</comment>
<dbReference type="RefSeq" id="WP_238182308.1">
    <property type="nucleotide sequence ID" value="NZ_BPRB01000092.1"/>
</dbReference>
<dbReference type="EMBL" id="BPRB01000092">
    <property type="protein sequence ID" value="GJE59737.1"/>
    <property type="molecule type" value="Genomic_DNA"/>
</dbReference>
<reference evidence="2" key="2">
    <citation type="submission" date="2021-08" db="EMBL/GenBank/DDBJ databases">
        <authorList>
            <person name="Tani A."/>
            <person name="Ola A."/>
            <person name="Ogura Y."/>
            <person name="Katsura K."/>
            <person name="Hayashi T."/>
        </authorList>
    </citation>
    <scope>NUCLEOTIDE SEQUENCE</scope>
    <source>
        <strain evidence="2">DSM 23632</strain>
    </source>
</reference>
<dbReference type="InterPro" id="IPR040079">
    <property type="entry name" value="Glutathione_S-Trfase"/>
</dbReference>
<dbReference type="InterPro" id="IPR036282">
    <property type="entry name" value="Glutathione-S-Trfase_C_sf"/>
</dbReference>
<feature type="domain" description="GST N-terminal" evidence="1">
    <location>
        <begin position="4"/>
        <end position="84"/>
    </location>
</feature>
<sequence>MTVSTLTISSRNYSSWSLRGWLICRMAGLDFETEMLSGDDASTRAELLHLSPSFLVPRLRHGGIVVWDTLAIAQYLTETFPEAGLVPADIAARAHCRSVAGEMHSGFINLRSALPMNLKAFHPDFKVFNGAKGDIERIVTIFDDCLDRYDGPYLFGDRPSLADAMYAPVCTRFRTYDVKLPPRATAYRDTILHWPLMVEWAETAASEPEEIEELDMEF</sequence>
<dbReference type="SUPFAM" id="SSF47616">
    <property type="entry name" value="GST C-terminal domain-like"/>
    <property type="match status" value="1"/>
</dbReference>
<reference evidence="2" key="1">
    <citation type="journal article" date="2021" name="Front. Microbiol.">
        <title>Comprehensive Comparative Genomics and Phenotyping of Methylobacterium Species.</title>
        <authorList>
            <person name="Alessa O."/>
            <person name="Ogura Y."/>
            <person name="Fujitani Y."/>
            <person name="Takami H."/>
            <person name="Hayashi T."/>
            <person name="Sahin N."/>
            <person name="Tani A."/>
        </authorList>
    </citation>
    <scope>NUCLEOTIDE SEQUENCE</scope>
    <source>
        <strain evidence="2">DSM 23632</strain>
    </source>
</reference>
<dbReference type="Pfam" id="PF13409">
    <property type="entry name" value="GST_N_2"/>
    <property type="match status" value="1"/>
</dbReference>
<dbReference type="PANTHER" id="PTHR42673:SF4">
    <property type="entry name" value="MALEYLACETOACETATE ISOMERASE"/>
    <property type="match status" value="1"/>
</dbReference>
<dbReference type="Proteomes" id="UP001055057">
    <property type="component" value="Unassembled WGS sequence"/>
</dbReference>
<dbReference type="CDD" id="cd03194">
    <property type="entry name" value="GST_C_3"/>
    <property type="match status" value="1"/>
</dbReference>
<name>A0ABQ4U088_9HYPH</name>
<evidence type="ECO:0000313" key="2">
    <source>
        <dbReference type="EMBL" id="GJE59737.1"/>
    </source>
</evidence>
<dbReference type="InterPro" id="IPR036249">
    <property type="entry name" value="Thioredoxin-like_sf"/>
</dbReference>
<keyword evidence="3" id="KW-1185">Reference proteome</keyword>